<keyword evidence="1" id="KW-0677">Repeat</keyword>
<dbReference type="AlphaFoldDB" id="A0A422NNT0"/>
<dbReference type="Gene3D" id="1.25.40.10">
    <property type="entry name" value="Tetratricopeptide repeat domain"/>
    <property type="match status" value="3"/>
</dbReference>
<dbReference type="PROSITE" id="PS51375">
    <property type="entry name" value="PPR"/>
    <property type="match status" value="2"/>
</dbReference>
<comment type="caution">
    <text evidence="5">The sequence shown here is derived from an EMBL/GenBank/DDBJ whole genome shotgun (WGS) entry which is preliminary data.</text>
</comment>
<accession>A0A422NNT0</accession>
<organism evidence="5 6">
    <name type="scientific">Trypanosoma conorhini</name>
    <dbReference type="NCBI Taxonomy" id="83891"/>
    <lineage>
        <taxon>Eukaryota</taxon>
        <taxon>Discoba</taxon>
        <taxon>Euglenozoa</taxon>
        <taxon>Kinetoplastea</taxon>
        <taxon>Metakinetoplastina</taxon>
        <taxon>Trypanosomatida</taxon>
        <taxon>Trypanosomatidae</taxon>
        <taxon>Trypanosoma</taxon>
    </lineage>
</organism>
<dbReference type="EMBL" id="MKKU01000575">
    <property type="protein sequence ID" value="RNF07115.1"/>
    <property type="molecule type" value="Genomic_DNA"/>
</dbReference>
<proteinExistence type="predicted"/>
<feature type="domain" description="PROP1-like PPR" evidence="4">
    <location>
        <begin position="249"/>
        <end position="353"/>
    </location>
</feature>
<evidence type="ECO:0000313" key="5">
    <source>
        <dbReference type="EMBL" id="RNF07115.1"/>
    </source>
</evidence>
<dbReference type="OrthoDB" id="185373at2759"/>
<dbReference type="PANTHER" id="PTHR47447:SF17">
    <property type="entry name" value="OS12G0638900 PROTEIN"/>
    <property type="match status" value="1"/>
</dbReference>
<dbReference type="InterPro" id="IPR002885">
    <property type="entry name" value="PPR_rpt"/>
</dbReference>
<protein>
    <submittedName>
        <fullName evidence="5">Pentatricopeptide repeat-containing protein</fullName>
    </submittedName>
</protein>
<dbReference type="Pfam" id="PF01535">
    <property type="entry name" value="PPR"/>
    <property type="match status" value="1"/>
</dbReference>
<feature type="compositionally biased region" description="Basic and acidic residues" evidence="3">
    <location>
        <begin position="1027"/>
        <end position="1040"/>
    </location>
</feature>
<feature type="repeat" description="PPR" evidence="2">
    <location>
        <begin position="561"/>
        <end position="596"/>
    </location>
</feature>
<evidence type="ECO:0000256" key="1">
    <source>
        <dbReference type="ARBA" id="ARBA00022737"/>
    </source>
</evidence>
<evidence type="ECO:0000256" key="2">
    <source>
        <dbReference type="PROSITE-ProRule" id="PRU00708"/>
    </source>
</evidence>
<evidence type="ECO:0000256" key="3">
    <source>
        <dbReference type="SAM" id="MobiDB-lite"/>
    </source>
</evidence>
<keyword evidence="6" id="KW-1185">Reference proteome</keyword>
<name>A0A422NNT0_9TRYP</name>
<feature type="region of interest" description="Disordered" evidence="3">
    <location>
        <begin position="1021"/>
        <end position="1061"/>
    </location>
</feature>
<feature type="compositionally biased region" description="Basic residues" evidence="3">
    <location>
        <begin position="1046"/>
        <end position="1061"/>
    </location>
</feature>
<reference evidence="5 6" key="1">
    <citation type="journal article" date="2018" name="BMC Genomics">
        <title>Genomic comparison of Trypanosoma conorhini and Trypanosoma rangeli to Trypanosoma cruzi strains of high and low virulence.</title>
        <authorList>
            <person name="Bradwell K.R."/>
            <person name="Koparde V.N."/>
            <person name="Matveyev A.V."/>
            <person name="Serrano M.G."/>
            <person name="Alves J.M."/>
            <person name="Parikh H."/>
            <person name="Huang B."/>
            <person name="Lee V."/>
            <person name="Espinosa-Alvarez O."/>
            <person name="Ortiz P.A."/>
            <person name="Costa-Martins A.G."/>
            <person name="Teixeira M.M."/>
            <person name="Buck G.A."/>
        </authorList>
    </citation>
    <scope>NUCLEOTIDE SEQUENCE [LARGE SCALE GENOMIC DNA]</scope>
    <source>
        <strain evidence="5 6">025E</strain>
    </source>
</reference>
<dbReference type="InterPro" id="IPR033443">
    <property type="entry name" value="PROP1-like_PPR_dom"/>
</dbReference>
<dbReference type="InterPro" id="IPR011990">
    <property type="entry name" value="TPR-like_helical_dom_sf"/>
</dbReference>
<dbReference type="Pfam" id="PF17177">
    <property type="entry name" value="PPR_long"/>
    <property type="match status" value="1"/>
</dbReference>
<dbReference type="GeneID" id="40321045"/>
<gene>
    <name evidence="5" type="ORF">Tco025E_07434</name>
</gene>
<dbReference type="NCBIfam" id="TIGR00756">
    <property type="entry name" value="PPR"/>
    <property type="match status" value="1"/>
</dbReference>
<sequence>MVLDPVRGTSRFLLTLLSRPRLAHVVVVMLATAKRLPKALSPYAQALKHVALRGAVAFGPSAKEMELDMYRKGTLPPDYRPPVQGKWDDTIERWAYAWQFPADEEQEDIVGAVARNSSGMQALLEFGNRLLQSPPSAQPHSGKYSKVYPPIAVALNHELAGLLPSSSSYEHLEQAVSELATSSDTGPTSHDAMTAAELAASVNVPVAYIDDKSEVSNASKELACILEDFGLEYTEEGLIIVITALSQQQYASMSRAVFDFACTVGLGPSAELYKALMRHSSRSGDVNASMALIEEMKAKGITPRIGNWHELMRAFHKAKDYPAVSQIVDNMKMYANIEPNEVTFAIQLKALAKDSSQLNSLAESIQLFDQMENVYGFIASRPHYDVMMYHLSQSPKPEMRLRCEELAHKMELMGIVWNATTYLNLIRSAQVVGDIVAVEKYLSKMRDDGVVAGITHLSWAIQAHAQSIIRVDYAAMREKAEDPLPLWLDHLETCFGIYDLVVRRGWTMQLPFINALLRLCCQATILAMEHTPGQTTTIGRFEEQSNKIWNQTFEEWHLKKDVYSYECYIALLAHQQRIDEAEKLFQEMVLKEDLTPSRRTYDCLIFMHLSSGEEGGTARALRYLEAMERAGIQIRPSFLKKIVRVNNAAGYKRDMKRRARRIMQAREEYLARKEHDFGFKEEPPMTAAAGAAAAAAASKTDVDAEGNPVLTPLPISASSTLAWWENWKRETASKHELFSEENADGTPKGENFEEKNEALRQLGITSAFPTKSHLPRLDRQKLLPRIRSEEGEMAGSLWAMDGGEFSYPKDGGGPQGWGIRLWRERQVVKQEYQKILDGSQPVPQLSALGNAARTADVQLDIERSGAQTPGELSDYRQYPDHRFDTGALKPSSETAPAVPLSGELVWQGESRDKLSPYKSDEEIALENDNTFFSELSEEAMGKMSAAVKAIQRKEENALDIKGKGVTRRSKYDYLEKWREMYRHGTLEVPEGPTLRFGRRPEDHTDTMASLVREWYRRNRKTPGTAEDLERWERDAQREQEASVSRRALKKRNRLRRHHKGA</sequence>
<dbReference type="RefSeq" id="XP_029225597.1">
    <property type="nucleotide sequence ID" value="XM_029374299.1"/>
</dbReference>
<feature type="repeat" description="PPR" evidence="2">
    <location>
        <begin position="269"/>
        <end position="303"/>
    </location>
</feature>
<evidence type="ECO:0000313" key="6">
    <source>
        <dbReference type="Proteomes" id="UP000284403"/>
    </source>
</evidence>
<dbReference type="PANTHER" id="PTHR47447">
    <property type="entry name" value="OS03G0856100 PROTEIN"/>
    <property type="match status" value="1"/>
</dbReference>
<evidence type="ECO:0000259" key="4">
    <source>
        <dbReference type="Pfam" id="PF17177"/>
    </source>
</evidence>
<dbReference type="Proteomes" id="UP000284403">
    <property type="component" value="Unassembled WGS sequence"/>
</dbReference>